<protein>
    <submittedName>
        <fullName evidence="1">Uncharacterized protein</fullName>
    </submittedName>
</protein>
<dbReference type="Proteomes" id="UP000055316">
    <property type="component" value="Plasmid pKK2"/>
</dbReference>
<proteinExistence type="predicted"/>
<dbReference type="AlphaFoldDB" id="A0A9W4A8V2"/>
<geneLocation type="plasmid" evidence="2">
    <name>pKK2 DNA</name>
</geneLocation>
<reference evidence="1 2" key="1">
    <citation type="submission" date="2015-05" db="EMBL/GenBank/DDBJ databases">
        <title>Whole genome sequence of Bacillus thuringiensis serovar tolworthi Pasteur Institute Standard strain.</title>
        <authorList>
            <person name="Kanda K."/>
            <person name="Nakashima K."/>
            <person name="Nagano Y."/>
        </authorList>
    </citation>
    <scope>NUCLEOTIDE SEQUENCE [LARGE SCALE GENOMIC DNA]</scope>
    <source>
        <strain evidence="1 2">Pasteur Institute Standard strain</strain>
        <plasmid evidence="2">pKK2 DNA</plasmid>
    </source>
</reference>
<organism evidence="1 2">
    <name type="scientific">Bacillus thuringiensis subsp. tolworthi</name>
    <dbReference type="NCBI Taxonomy" id="1442"/>
    <lineage>
        <taxon>Bacteria</taxon>
        <taxon>Bacillati</taxon>
        <taxon>Bacillota</taxon>
        <taxon>Bacilli</taxon>
        <taxon>Bacillales</taxon>
        <taxon>Bacillaceae</taxon>
        <taxon>Bacillus</taxon>
        <taxon>Bacillus cereus group</taxon>
    </lineage>
</organism>
<keyword evidence="1" id="KW-0614">Plasmid</keyword>
<accession>A0A9W4A8V2</accession>
<evidence type="ECO:0000313" key="2">
    <source>
        <dbReference type="Proteomes" id="UP000055316"/>
    </source>
</evidence>
<dbReference type="EMBL" id="AP014866">
    <property type="protein sequence ID" value="BAR87577.1"/>
    <property type="molecule type" value="Genomic_DNA"/>
</dbReference>
<evidence type="ECO:0000313" key="1">
    <source>
        <dbReference type="EMBL" id="BAR87577.1"/>
    </source>
</evidence>
<sequence length="90" mass="10427">MATPNRNSSPTYRWTTHFTRLRKENSFGKFVKKDTNIPKTRLLDQAVSLLLLFQSNSTNAFISEMNELKEQKGLNSSELTDYILNSLKKE</sequence>
<name>A0A9W4A8V2_BACTO</name>
<gene>
    <name evidence="1" type="ORF">KNN_06844</name>
</gene>